<reference evidence="4 5" key="1">
    <citation type="journal article" date="2019" name="Sci. Rep.">
        <title>Orb-weaving spider Araneus ventricosus genome elucidates the spidroin gene catalogue.</title>
        <authorList>
            <person name="Kono N."/>
            <person name="Nakamura H."/>
            <person name="Ohtoshi R."/>
            <person name="Moran D.A.P."/>
            <person name="Shinohara A."/>
            <person name="Yoshida Y."/>
            <person name="Fujiwara M."/>
            <person name="Mori M."/>
            <person name="Tomita M."/>
            <person name="Arakawa K."/>
        </authorList>
    </citation>
    <scope>NUCLEOTIDE SEQUENCE [LARGE SCALE GENOMIC DNA]</scope>
</reference>
<proteinExistence type="predicted"/>
<comment type="caution">
    <text evidence="4">The sequence shown here is derived from an EMBL/GenBank/DDBJ whole genome shotgun (WGS) entry which is preliminary data.</text>
</comment>
<dbReference type="Proteomes" id="UP000499080">
    <property type="component" value="Unassembled WGS sequence"/>
</dbReference>
<evidence type="ECO:0000313" key="3">
    <source>
        <dbReference type="EMBL" id="GBM59264.1"/>
    </source>
</evidence>
<sequence length="92" mass="10574">MSISLLVTCILETLPQPTQRAWARAYLPLQYIKSYNEEHVYQMSTKSPSLSVGLFVTCISETLHHPSPKDGARAYLPLQYFKLANEEHMYQV</sequence>
<dbReference type="EMBL" id="BGPR01101314">
    <property type="protein sequence ID" value="GBM59258.1"/>
    <property type="molecule type" value="Genomic_DNA"/>
</dbReference>
<organism evidence="4 5">
    <name type="scientific">Araneus ventricosus</name>
    <name type="common">Orbweaver spider</name>
    <name type="synonym">Epeira ventricosa</name>
    <dbReference type="NCBI Taxonomy" id="182803"/>
    <lineage>
        <taxon>Eukaryota</taxon>
        <taxon>Metazoa</taxon>
        <taxon>Ecdysozoa</taxon>
        <taxon>Arthropoda</taxon>
        <taxon>Chelicerata</taxon>
        <taxon>Arachnida</taxon>
        <taxon>Araneae</taxon>
        <taxon>Araneomorphae</taxon>
        <taxon>Entelegynae</taxon>
        <taxon>Araneoidea</taxon>
        <taxon>Araneidae</taxon>
        <taxon>Araneus</taxon>
    </lineage>
</organism>
<dbReference type="EMBL" id="BGPR01101316">
    <property type="protein sequence ID" value="GBM59264.1"/>
    <property type="molecule type" value="Genomic_DNA"/>
</dbReference>
<evidence type="ECO:0000313" key="4">
    <source>
        <dbReference type="EMBL" id="GBM59291.1"/>
    </source>
</evidence>
<dbReference type="AlphaFoldDB" id="A0A4Y2H2E0"/>
<name>A0A4Y2H2E0_ARAVE</name>
<evidence type="ECO:0000313" key="5">
    <source>
        <dbReference type="Proteomes" id="UP000499080"/>
    </source>
</evidence>
<dbReference type="EMBL" id="BGPR01101323">
    <property type="protein sequence ID" value="GBM59291.1"/>
    <property type="molecule type" value="Genomic_DNA"/>
</dbReference>
<evidence type="ECO:0000313" key="1">
    <source>
        <dbReference type="EMBL" id="GBM59245.1"/>
    </source>
</evidence>
<gene>
    <name evidence="4" type="ORF">AVEN_174392_1</name>
    <name evidence="1" type="ORF">AVEN_21300_1</name>
    <name evidence="2" type="ORF">AVEN_60368_1</name>
    <name evidence="3" type="ORF">AVEN_68190_1</name>
</gene>
<keyword evidence="5" id="KW-1185">Reference proteome</keyword>
<dbReference type="EMBL" id="BGPR01101311">
    <property type="protein sequence ID" value="GBM59245.1"/>
    <property type="molecule type" value="Genomic_DNA"/>
</dbReference>
<accession>A0A4Y2H2E0</accession>
<protein>
    <submittedName>
        <fullName evidence="4">Uncharacterized protein</fullName>
    </submittedName>
</protein>
<evidence type="ECO:0000313" key="2">
    <source>
        <dbReference type="EMBL" id="GBM59258.1"/>
    </source>
</evidence>